<sequence>MNMSSDKPFIVGIGGTASKGSSTEQALTIALSAAQAAGGRTQLFDGEALLALPHYGSGPLNSDGQALIEAVRAADGLIIASPGYHGSISGLVKNAIDYFEEMSKDKRVYLDGLPVGLIATAYGWQATGGTLGALRSIVHALRGWPTPMGAAINSSGKIFSNGVCQDEAAANQLNLVGRQVVEFAGRSAHHATQAPSRPLRNIN</sequence>
<evidence type="ECO:0000313" key="4">
    <source>
        <dbReference type="EMBL" id="AEA67146.1"/>
    </source>
</evidence>
<dbReference type="InterPro" id="IPR005025">
    <property type="entry name" value="FMN_Rdtase-like_dom"/>
</dbReference>
<reference key="2">
    <citation type="submission" date="2011-03" db="EMBL/GenBank/DDBJ databases">
        <title>Complete Genome Sequence of a beneficial plant roots-associated bacterium Pseudomonas brassicacearum.</title>
        <authorList>
            <person name="Ortet P."/>
            <person name="Barakat M."/>
            <person name="Lalaouna D."/>
            <person name="Fochesato S."/>
            <person name="Barbe V."/>
            <person name="Santaella C."/>
            <person name="Heulin T."/>
            <person name="Achouak W."/>
        </authorList>
    </citation>
    <scope>NUCLEOTIDE SEQUENCE</scope>
    <source>
        <strain>NFM421</strain>
    </source>
</reference>
<evidence type="ECO:0000313" key="5">
    <source>
        <dbReference type="Proteomes" id="UP000006692"/>
    </source>
</evidence>
<dbReference type="PANTHER" id="PTHR30543:SF21">
    <property type="entry name" value="NAD(P)H-DEPENDENT FMN REDUCTASE LOT6"/>
    <property type="match status" value="1"/>
</dbReference>
<dbReference type="STRING" id="994484.PSEBR_a974"/>
<dbReference type="KEGG" id="pba:PSEBR_a974"/>
<dbReference type="GO" id="GO:0016655">
    <property type="term" value="F:oxidoreductase activity, acting on NAD(P)H, quinone or similar compound as acceptor"/>
    <property type="evidence" value="ECO:0007669"/>
    <property type="project" value="UniProtKB-ARBA"/>
</dbReference>
<dbReference type="Gene3D" id="3.40.50.360">
    <property type="match status" value="1"/>
</dbReference>
<dbReference type="HOGENOM" id="CLU_055322_1_1_6"/>
<comment type="cofactor">
    <cofactor evidence="1">
        <name>FMN</name>
        <dbReference type="ChEBI" id="CHEBI:58210"/>
    </cofactor>
</comment>
<protein>
    <recommendedName>
        <fullName evidence="3">NADPH-dependent FMN reductase-like domain-containing protein</fullName>
    </recommendedName>
</protein>
<proteinExistence type="predicted"/>
<evidence type="ECO:0000256" key="2">
    <source>
        <dbReference type="ARBA" id="ARBA00022643"/>
    </source>
</evidence>
<feature type="domain" description="NADPH-dependent FMN reductase-like" evidence="3">
    <location>
        <begin position="10"/>
        <end position="150"/>
    </location>
</feature>
<keyword evidence="2" id="KW-0288">FMN</keyword>
<dbReference type="GO" id="GO:0005829">
    <property type="term" value="C:cytosol"/>
    <property type="evidence" value="ECO:0007669"/>
    <property type="project" value="TreeGrafter"/>
</dbReference>
<dbReference type="SUPFAM" id="SSF52218">
    <property type="entry name" value="Flavoproteins"/>
    <property type="match status" value="1"/>
</dbReference>
<evidence type="ECO:0000256" key="1">
    <source>
        <dbReference type="ARBA" id="ARBA00001917"/>
    </source>
</evidence>
<dbReference type="Proteomes" id="UP000006692">
    <property type="component" value="Chromosome"/>
</dbReference>
<gene>
    <name evidence="4" type="ORF">PSEBR_a974</name>
</gene>
<dbReference type="InterPro" id="IPR029039">
    <property type="entry name" value="Flavoprotein-like_sf"/>
</dbReference>
<dbReference type="GO" id="GO:0010181">
    <property type="term" value="F:FMN binding"/>
    <property type="evidence" value="ECO:0007669"/>
    <property type="project" value="TreeGrafter"/>
</dbReference>
<accession>F2KCL4</accession>
<dbReference type="InterPro" id="IPR050712">
    <property type="entry name" value="NAD(P)H-dep_reductase"/>
</dbReference>
<dbReference type="Pfam" id="PF03358">
    <property type="entry name" value="FMN_red"/>
    <property type="match status" value="1"/>
</dbReference>
<evidence type="ECO:0000259" key="3">
    <source>
        <dbReference type="Pfam" id="PF03358"/>
    </source>
</evidence>
<name>F2KCL4_PSEBN</name>
<dbReference type="AlphaFoldDB" id="F2KCL4"/>
<dbReference type="RefSeq" id="WP_013692349.1">
    <property type="nucleotide sequence ID" value="NC_015379.1"/>
</dbReference>
<keyword evidence="2" id="KW-0285">Flavoprotein</keyword>
<dbReference type="PANTHER" id="PTHR30543">
    <property type="entry name" value="CHROMATE REDUCTASE"/>
    <property type="match status" value="1"/>
</dbReference>
<organism evidence="4 5">
    <name type="scientific">Pseudomonas brassicacearum (strain NFM421)</name>
    <dbReference type="NCBI Taxonomy" id="994484"/>
    <lineage>
        <taxon>Bacteria</taxon>
        <taxon>Pseudomonadati</taxon>
        <taxon>Pseudomonadota</taxon>
        <taxon>Gammaproteobacteria</taxon>
        <taxon>Pseudomonadales</taxon>
        <taxon>Pseudomonadaceae</taxon>
        <taxon>Pseudomonas</taxon>
    </lineage>
</organism>
<reference evidence="4 5" key="1">
    <citation type="journal article" date="2011" name="J. Bacteriol.">
        <title>Complete genome sequence of a beneficial plant root-associated bacterium, Pseudomonas brassicacearum.</title>
        <authorList>
            <person name="Ortet P."/>
            <person name="Barakat M."/>
            <person name="Lalaouna D."/>
            <person name="Fochesato S."/>
            <person name="Barbe V."/>
            <person name="Vacherie B."/>
            <person name="Santaella C."/>
            <person name="Heulin T."/>
            <person name="Achouak W."/>
        </authorList>
    </citation>
    <scope>NUCLEOTIDE SEQUENCE [LARGE SCALE GENOMIC DNA]</scope>
    <source>
        <strain evidence="4 5">NFM421</strain>
    </source>
</reference>
<dbReference type="EMBL" id="CP002585">
    <property type="protein sequence ID" value="AEA67146.1"/>
    <property type="molecule type" value="Genomic_DNA"/>
</dbReference>